<dbReference type="InterPro" id="IPR036388">
    <property type="entry name" value="WH-like_DNA-bd_sf"/>
</dbReference>
<comment type="similarity">
    <text evidence="1">Belongs to the LysR transcriptional regulatory family.</text>
</comment>
<dbReference type="InterPro" id="IPR000847">
    <property type="entry name" value="LysR_HTH_N"/>
</dbReference>
<dbReference type="Pfam" id="PF00126">
    <property type="entry name" value="HTH_1"/>
    <property type="match status" value="1"/>
</dbReference>
<dbReference type="InterPro" id="IPR005119">
    <property type="entry name" value="LysR_subst-bd"/>
</dbReference>
<name>A0A367Y699_9MICO</name>
<dbReference type="OrthoDB" id="9808620at2"/>
<dbReference type="SUPFAM" id="SSF46785">
    <property type="entry name" value="Winged helix' DNA-binding domain"/>
    <property type="match status" value="1"/>
</dbReference>
<evidence type="ECO:0000313" key="7">
    <source>
        <dbReference type="Proteomes" id="UP000253508"/>
    </source>
</evidence>
<dbReference type="Gene3D" id="1.10.10.10">
    <property type="entry name" value="Winged helix-like DNA-binding domain superfamily/Winged helix DNA-binding domain"/>
    <property type="match status" value="1"/>
</dbReference>
<evidence type="ECO:0000256" key="1">
    <source>
        <dbReference type="ARBA" id="ARBA00009437"/>
    </source>
</evidence>
<proteinExistence type="inferred from homology"/>
<dbReference type="PANTHER" id="PTHR30126:SF39">
    <property type="entry name" value="HTH-TYPE TRANSCRIPTIONAL REGULATOR CYSL"/>
    <property type="match status" value="1"/>
</dbReference>
<evidence type="ECO:0000313" key="6">
    <source>
        <dbReference type="EMBL" id="RCK61395.1"/>
    </source>
</evidence>
<dbReference type="AlphaFoldDB" id="A0A367Y699"/>
<evidence type="ECO:0000256" key="2">
    <source>
        <dbReference type="ARBA" id="ARBA00023015"/>
    </source>
</evidence>
<organism evidence="6 7">
    <name type="scientific">Microbacterium sorbitolivorans</name>
    <dbReference type="NCBI Taxonomy" id="1867410"/>
    <lineage>
        <taxon>Bacteria</taxon>
        <taxon>Bacillati</taxon>
        <taxon>Actinomycetota</taxon>
        <taxon>Actinomycetes</taxon>
        <taxon>Micrococcales</taxon>
        <taxon>Microbacteriaceae</taxon>
        <taxon>Microbacterium</taxon>
    </lineage>
</organism>
<dbReference type="InterPro" id="IPR036390">
    <property type="entry name" value="WH_DNA-bd_sf"/>
</dbReference>
<comment type="caution">
    <text evidence="6">The sequence shown here is derived from an EMBL/GenBank/DDBJ whole genome shotgun (WGS) entry which is preliminary data.</text>
</comment>
<dbReference type="SUPFAM" id="SSF53850">
    <property type="entry name" value="Periplasmic binding protein-like II"/>
    <property type="match status" value="1"/>
</dbReference>
<sequence length="311" mass="32873">MSSPTLVDLRYFEASVRTGSISRAARELRVTQQAVSYRVRGLERILGLDLVTRSPFGITPTEAGEALLEASQEVLGAAERLDVLAAALRGTAAEASSFSVAASQTIASHLLPGWVMALRNSRQQRGAASVAVGLRTANSEEVIGLVRDGTVDLGFIEQPDVPRDLGSAIVGEDHMLVAVHPDHPWASRDGIPLDELAREALVSRERGSGTRATFESAVLREVGTVAAEPALVLATEAAVRSAVATGVAPAVVSWLTVHDDVRLHRMVTLPITPDAVSRPFTAIWRGSSRDLRQGARELVSIAAAHPGAAGH</sequence>
<dbReference type="GO" id="GO:0003700">
    <property type="term" value="F:DNA-binding transcription factor activity"/>
    <property type="evidence" value="ECO:0007669"/>
    <property type="project" value="InterPro"/>
</dbReference>
<dbReference type="Pfam" id="PF03466">
    <property type="entry name" value="LysR_substrate"/>
    <property type="match status" value="1"/>
</dbReference>
<reference evidence="6 7" key="1">
    <citation type="submission" date="2018-07" db="EMBL/GenBank/DDBJ databases">
        <title>Microbacterium endoborsara sp. nov., a novel actinobacterium isolated from Borszczowia aralocaspica.</title>
        <authorList>
            <person name="An D."/>
        </authorList>
    </citation>
    <scope>NUCLEOTIDE SEQUENCE [LARGE SCALE GENOMIC DNA]</scope>
    <source>
        <strain evidence="6 7">C1.15228</strain>
    </source>
</reference>
<keyword evidence="7" id="KW-1185">Reference proteome</keyword>
<accession>A0A367Y699</accession>
<dbReference type="EMBL" id="QORO01000001">
    <property type="protein sequence ID" value="RCK61395.1"/>
    <property type="molecule type" value="Genomic_DNA"/>
</dbReference>
<dbReference type="GO" id="GO:0000976">
    <property type="term" value="F:transcription cis-regulatory region binding"/>
    <property type="evidence" value="ECO:0007669"/>
    <property type="project" value="TreeGrafter"/>
</dbReference>
<evidence type="ECO:0000256" key="3">
    <source>
        <dbReference type="ARBA" id="ARBA00023125"/>
    </source>
</evidence>
<keyword evidence="2" id="KW-0805">Transcription regulation</keyword>
<keyword evidence="4" id="KW-0804">Transcription</keyword>
<dbReference type="Proteomes" id="UP000253508">
    <property type="component" value="Unassembled WGS sequence"/>
</dbReference>
<protein>
    <submittedName>
        <fullName evidence="6">LysR family transcriptional regulator</fullName>
    </submittedName>
</protein>
<dbReference type="PANTHER" id="PTHR30126">
    <property type="entry name" value="HTH-TYPE TRANSCRIPTIONAL REGULATOR"/>
    <property type="match status" value="1"/>
</dbReference>
<evidence type="ECO:0000259" key="5">
    <source>
        <dbReference type="PROSITE" id="PS50931"/>
    </source>
</evidence>
<dbReference type="PRINTS" id="PR00039">
    <property type="entry name" value="HTHLYSR"/>
</dbReference>
<dbReference type="Gene3D" id="3.40.190.10">
    <property type="entry name" value="Periplasmic binding protein-like II"/>
    <property type="match status" value="2"/>
</dbReference>
<dbReference type="RefSeq" id="WP_114116501.1">
    <property type="nucleotide sequence ID" value="NZ_BMHU01000001.1"/>
</dbReference>
<dbReference type="PROSITE" id="PS50931">
    <property type="entry name" value="HTH_LYSR"/>
    <property type="match status" value="1"/>
</dbReference>
<keyword evidence="3" id="KW-0238">DNA-binding</keyword>
<gene>
    <name evidence="6" type="ORF">DTO57_01735</name>
</gene>
<feature type="domain" description="HTH lysR-type" evidence="5">
    <location>
        <begin position="4"/>
        <end position="61"/>
    </location>
</feature>
<evidence type="ECO:0000256" key="4">
    <source>
        <dbReference type="ARBA" id="ARBA00023163"/>
    </source>
</evidence>